<evidence type="ECO:0000313" key="1">
    <source>
        <dbReference type="EMBL" id="SHJ27305.1"/>
    </source>
</evidence>
<keyword evidence="2" id="KW-1185">Reference proteome</keyword>
<gene>
    <name evidence="1" type="ORF">SAMN05443429_1263</name>
</gene>
<sequence>MKVLSNDLNLSFCIWDYEDITSEDISKKLDIQPYKIYIKGQRINPKFERLAKRNGWVYGTPYENKEDFKTQLDKILDILEPKIPILKEYAKKYNCEFSCAIFLNNREESTPWIHFSKRYNAFIREVDAEFDFDIYYPPLDED</sequence>
<dbReference type="InterPro" id="IPR025459">
    <property type="entry name" value="DUF4279"/>
</dbReference>
<dbReference type="STRING" id="1118202.SAMN05443429_1263"/>
<dbReference type="AlphaFoldDB" id="A0A1M6HYP8"/>
<dbReference type="EMBL" id="FQYI01000026">
    <property type="protein sequence ID" value="SHJ27305.1"/>
    <property type="molecule type" value="Genomic_DNA"/>
</dbReference>
<reference evidence="1 2" key="1">
    <citation type="submission" date="2016-11" db="EMBL/GenBank/DDBJ databases">
        <authorList>
            <person name="Jaros S."/>
            <person name="Januszkiewicz K."/>
            <person name="Wedrychowicz H."/>
        </authorList>
    </citation>
    <scope>NUCLEOTIDE SEQUENCE [LARGE SCALE GENOMIC DNA]</scope>
    <source>
        <strain evidence="1 2">DSM 25479</strain>
    </source>
</reference>
<dbReference type="OrthoDB" id="1439134at2"/>
<dbReference type="Proteomes" id="UP000184335">
    <property type="component" value="Unassembled WGS sequence"/>
</dbReference>
<evidence type="ECO:0008006" key="3">
    <source>
        <dbReference type="Google" id="ProtNLM"/>
    </source>
</evidence>
<accession>A0A1M6HYP8</accession>
<name>A0A1M6HYP8_9FLAO</name>
<dbReference type="RefSeq" id="WP_073181063.1">
    <property type="nucleotide sequence ID" value="NZ_FQYI01000026.1"/>
</dbReference>
<dbReference type="Pfam" id="PF14106">
    <property type="entry name" value="DUF4279"/>
    <property type="match status" value="1"/>
</dbReference>
<protein>
    <recommendedName>
        <fullName evidence="3">DUF4279 domain-containing protein</fullName>
    </recommendedName>
</protein>
<evidence type="ECO:0000313" key="2">
    <source>
        <dbReference type="Proteomes" id="UP000184335"/>
    </source>
</evidence>
<organism evidence="1 2">
    <name type="scientific">Cruoricaptor ignavus</name>
    <dbReference type="NCBI Taxonomy" id="1118202"/>
    <lineage>
        <taxon>Bacteria</taxon>
        <taxon>Pseudomonadati</taxon>
        <taxon>Bacteroidota</taxon>
        <taxon>Flavobacteriia</taxon>
        <taxon>Flavobacteriales</taxon>
        <taxon>Weeksellaceae</taxon>
        <taxon>Cruoricaptor</taxon>
    </lineage>
</organism>
<proteinExistence type="predicted"/>